<feature type="non-terminal residue" evidence="1">
    <location>
        <position position="1"/>
    </location>
</feature>
<dbReference type="Proteomes" id="UP000649617">
    <property type="component" value="Unassembled WGS sequence"/>
</dbReference>
<dbReference type="EMBL" id="CAJNIZ010011736">
    <property type="protein sequence ID" value="CAE7323918.1"/>
    <property type="molecule type" value="Genomic_DNA"/>
</dbReference>
<dbReference type="AlphaFoldDB" id="A0A812P981"/>
<dbReference type="OrthoDB" id="407937at2759"/>
<proteinExistence type="predicted"/>
<accession>A0A812P981</accession>
<protein>
    <submittedName>
        <fullName evidence="1">Uncharacterized protein</fullName>
    </submittedName>
</protein>
<comment type="caution">
    <text evidence="1">The sequence shown here is derived from an EMBL/GenBank/DDBJ whole genome shotgun (WGS) entry which is preliminary data.</text>
</comment>
<sequence length="103" mass="11657">PAPFRVEFVHPEGMIAVVDCMVTDRTEKSWQISSATVAQRFLDVTHCPLARNARIVMQEHLGKIYNFDSKKPKDISLGCWLVATDMILRILRTSAMSHVVKSD</sequence>
<organism evidence="1 2">
    <name type="scientific">Symbiodinium pilosum</name>
    <name type="common">Dinoflagellate</name>
    <dbReference type="NCBI Taxonomy" id="2952"/>
    <lineage>
        <taxon>Eukaryota</taxon>
        <taxon>Sar</taxon>
        <taxon>Alveolata</taxon>
        <taxon>Dinophyceae</taxon>
        <taxon>Suessiales</taxon>
        <taxon>Symbiodiniaceae</taxon>
        <taxon>Symbiodinium</taxon>
    </lineage>
</organism>
<keyword evidence="2" id="KW-1185">Reference proteome</keyword>
<evidence type="ECO:0000313" key="1">
    <source>
        <dbReference type="EMBL" id="CAE7323918.1"/>
    </source>
</evidence>
<reference evidence="1" key="1">
    <citation type="submission" date="2021-02" db="EMBL/GenBank/DDBJ databases">
        <authorList>
            <person name="Dougan E. K."/>
            <person name="Rhodes N."/>
            <person name="Thang M."/>
            <person name="Chan C."/>
        </authorList>
    </citation>
    <scope>NUCLEOTIDE SEQUENCE</scope>
</reference>
<feature type="non-terminal residue" evidence="1">
    <location>
        <position position="103"/>
    </location>
</feature>
<name>A0A812P981_SYMPI</name>
<gene>
    <name evidence="1" type="ORF">SPIL2461_LOCUS7490</name>
</gene>
<evidence type="ECO:0000313" key="2">
    <source>
        <dbReference type="Proteomes" id="UP000649617"/>
    </source>
</evidence>